<reference evidence="3" key="1">
    <citation type="submission" date="2021-02" db="EMBL/GenBank/DDBJ databases">
        <title>Sulfurospirillum tamanensis sp. nov.</title>
        <authorList>
            <person name="Merkel A.Y."/>
        </authorList>
    </citation>
    <scope>NUCLEOTIDE SEQUENCE [LARGE SCALE GENOMIC DNA]</scope>
    <source>
        <strain evidence="3">T05b</strain>
    </source>
</reference>
<proteinExistence type="inferred from homology"/>
<dbReference type="Gene3D" id="3.40.1350.10">
    <property type="match status" value="1"/>
</dbReference>
<dbReference type="InterPro" id="IPR011335">
    <property type="entry name" value="Restrct_endonuc-II-like"/>
</dbReference>
<reference evidence="2 3" key="3">
    <citation type="submission" date="2021-02" db="EMBL/GenBank/DDBJ databases">
        <authorList>
            <person name="Merkel A.Y."/>
        </authorList>
    </citation>
    <scope>NUCLEOTIDE SEQUENCE [LARGE SCALE GENOMIC DNA]</scope>
    <source>
        <strain evidence="2 3">T05b</strain>
    </source>
</reference>
<reference evidence="2 3" key="2">
    <citation type="submission" date="2021-02" db="EMBL/GenBank/DDBJ databases">
        <title>Sulfurospirillum tamanensis sp. nov.</title>
        <authorList>
            <person name="Frolova A."/>
            <person name="Merkel A."/>
            <person name="Slobodkin A."/>
        </authorList>
    </citation>
    <scope>NUCLEOTIDE SEQUENCE [LARGE SCALE GENOMIC DNA]</scope>
    <source>
        <strain evidence="2 3">T05b</strain>
    </source>
</reference>
<dbReference type="PANTHER" id="PTHR34039">
    <property type="entry name" value="UPF0102 PROTEIN YRAN"/>
    <property type="match status" value="1"/>
</dbReference>
<keyword evidence="3" id="KW-1185">Reference proteome</keyword>
<dbReference type="EMBL" id="JAFHKK010000006">
    <property type="protein sequence ID" value="MBN2963983.1"/>
    <property type="molecule type" value="Genomic_DNA"/>
</dbReference>
<dbReference type="SUPFAM" id="SSF52980">
    <property type="entry name" value="Restriction endonuclease-like"/>
    <property type="match status" value="1"/>
</dbReference>
<dbReference type="Proteomes" id="UP000703590">
    <property type="component" value="Unassembled WGS sequence"/>
</dbReference>
<evidence type="ECO:0000313" key="3">
    <source>
        <dbReference type="Proteomes" id="UP000703590"/>
    </source>
</evidence>
<comment type="caution">
    <text evidence="2">The sequence shown here is derived from an EMBL/GenBank/DDBJ whole genome shotgun (WGS) entry which is preliminary data.</text>
</comment>
<protein>
    <submittedName>
        <fullName evidence="2">YraN family protein</fullName>
    </submittedName>
</protein>
<dbReference type="InterPro" id="IPR003509">
    <property type="entry name" value="UPF0102_YraN-like"/>
</dbReference>
<dbReference type="PANTHER" id="PTHR34039:SF1">
    <property type="entry name" value="UPF0102 PROTEIN YRAN"/>
    <property type="match status" value="1"/>
</dbReference>
<dbReference type="RefSeq" id="WP_205458531.1">
    <property type="nucleotide sequence ID" value="NZ_JAFHKK010000006.1"/>
</dbReference>
<sequence length="106" mass="12034">MGLGQEGEAKARAFLLDQGLSIIATNFHSRFGEIDIVAKSTKTLHFIEVKSTKHEDALGRITPAKMQKIQKTIDYFLYKHAFTCNYQIDAIIVTKNGLEWLQNISY</sequence>
<organism evidence="2 3">
    <name type="scientific">Sulfurospirillum tamanense</name>
    <dbReference type="NCBI Taxonomy" id="2813362"/>
    <lineage>
        <taxon>Bacteria</taxon>
        <taxon>Pseudomonadati</taxon>
        <taxon>Campylobacterota</taxon>
        <taxon>Epsilonproteobacteria</taxon>
        <taxon>Campylobacterales</taxon>
        <taxon>Sulfurospirillaceae</taxon>
        <taxon>Sulfurospirillum</taxon>
    </lineage>
</organism>
<dbReference type="Pfam" id="PF02021">
    <property type="entry name" value="UPF0102"/>
    <property type="match status" value="1"/>
</dbReference>
<comment type="similarity">
    <text evidence="1">Belongs to the UPF0102 family.</text>
</comment>
<evidence type="ECO:0000256" key="1">
    <source>
        <dbReference type="ARBA" id="ARBA00006738"/>
    </source>
</evidence>
<name>A0ABS2WRF9_9BACT</name>
<gene>
    <name evidence="2" type="ORF">JWV37_04240</name>
</gene>
<dbReference type="InterPro" id="IPR011856">
    <property type="entry name" value="tRNA_endonuc-like_dom_sf"/>
</dbReference>
<accession>A0ABS2WRF9</accession>
<evidence type="ECO:0000313" key="2">
    <source>
        <dbReference type="EMBL" id="MBN2963983.1"/>
    </source>
</evidence>